<evidence type="ECO:0000313" key="3">
    <source>
        <dbReference type="EMBL" id="MET4559671.1"/>
    </source>
</evidence>
<feature type="transmembrane region" description="Helical" evidence="1">
    <location>
        <begin position="178"/>
        <end position="196"/>
    </location>
</feature>
<feature type="domain" description="DUF418" evidence="2">
    <location>
        <begin position="164"/>
        <end position="335"/>
    </location>
</feature>
<dbReference type="PANTHER" id="PTHR30590">
    <property type="entry name" value="INNER MEMBRANE PROTEIN"/>
    <property type="match status" value="1"/>
</dbReference>
<keyword evidence="4" id="KW-1185">Reference proteome</keyword>
<dbReference type="PANTHER" id="PTHR30590:SF3">
    <property type="entry name" value="HYPOTHETICAL MEMBRANE SPANNING PROTEIN"/>
    <property type="match status" value="1"/>
</dbReference>
<evidence type="ECO:0000313" key="4">
    <source>
        <dbReference type="Proteomes" id="UP001549363"/>
    </source>
</evidence>
<sequence>MQPIDLNKRIHTLDYLRGFALLGIILVNIPALMWIEPPSTLADLAYSYFLALFVEGKFFTIFSFLFGVGFYIFLSRAAAKNERANRLFLRRIAILFLFGIIHVFFQPGEALTVYAIFGLIALPFYKVRKDINLALGLIILAFTAYFGIKIAMPFPLILLGLAAGQYQLFEKIEAHKRMIVVFTSIMFLLSLGGWLYQWSYVPDAIIPSFDNMSEEKLNEHIANIENFTLIGMQISPIVSAFYVGTLVLLLQYPFVQLLLSPLREYGRMALTNYLGQTALILIIGHTFHLISNIHLISSLWICIGIYTAQLLFSKIWLKSFRFGPIEWLWRIGTYGTVPPLLKTK</sequence>
<feature type="transmembrane region" description="Helical" evidence="1">
    <location>
        <begin position="95"/>
        <end position="121"/>
    </location>
</feature>
<gene>
    <name evidence="3" type="ORF">ABIA69_000814</name>
</gene>
<dbReference type="RefSeq" id="WP_354470994.1">
    <property type="nucleotide sequence ID" value="NZ_JBEPSB010000002.1"/>
</dbReference>
<dbReference type="EMBL" id="JBEPSB010000002">
    <property type="protein sequence ID" value="MET4559671.1"/>
    <property type="molecule type" value="Genomic_DNA"/>
</dbReference>
<keyword evidence="1" id="KW-0812">Transmembrane</keyword>
<feature type="transmembrane region" description="Helical" evidence="1">
    <location>
        <begin position="133"/>
        <end position="166"/>
    </location>
</feature>
<feature type="transmembrane region" description="Helical" evidence="1">
    <location>
        <begin position="237"/>
        <end position="258"/>
    </location>
</feature>
<dbReference type="Pfam" id="PF04235">
    <property type="entry name" value="DUF418"/>
    <property type="match status" value="1"/>
</dbReference>
<dbReference type="InterPro" id="IPR052529">
    <property type="entry name" value="Bact_Transport_Assoc"/>
</dbReference>
<feature type="transmembrane region" description="Helical" evidence="1">
    <location>
        <begin position="270"/>
        <end position="287"/>
    </location>
</feature>
<feature type="transmembrane region" description="Helical" evidence="1">
    <location>
        <begin position="293"/>
        <end position="312"/>
    </location>
</feature>
<proteinExistence type="predicted"/>
<dbReference type="InterPro" id="IPR007349">
    <property type="entry name" value="DUF418"/>
</dbReference>
<dbReference type="Proteomes" id="UP001549363">
    <property type="component" value="Unassembled WGS sequence"/>
</dbReference>
<accession>A0ABV2PFW0</accession>
<organism evidence="3 4">
    <name type="scientific">Lysinibacillus parviboronicapiens</name>
    <dbReference type="NCBI Taxonomy" id="436516"/>
    <lineage>
        <taxon>Bacteria</taxon>
        <taxon>Bacillati</taxon>
        <taxon>Bacillota</taxon>
        <taxon>Bacilli</taxon>
        <taxon>Bacillales</taxon>
        <taxon>Bacillaceae</taxon>
        <taxon>Lysinibacillus</taxon>
    </lineage>
</organism>
<keyword evidence="1" id="KW-1133">Transmembrane helix</keyword>
<protein>
    <submittedName>
        <fullName evidence="3">Membrane protein YeiB</fullName>
    </submittedName>
</protein>
<feature type="transmembrane region" description="Helical" evidence="1">
    <location>
        <begin position="15"/>
        <end position="35"/>
    </location>
</feature>
<name>A0ABV2PFW0_9BACI</name>
<evidence type="ECO:0000256" key="1">
    <source>
        <dbReference type="SAM" id="Phobius"/>
    </source>
</evidence>
<feature type="transmembrane region" description="Helical" evidence="1">
    <location>
        <begin position="47"/>
        <end position="74"/>
    </location>
</feature>
<reference evidence="3 4" key="1">
    <citation type="submission" date="2024-06" db="EMBL/GenBank/DDBJ databases">
        <title>Sorghum-associated microbial communities from plants grown in Nebraska, USA.</title>
        <authorList>
            <person name="Schachtman D."/>
        </authorList>
    </citation>
    <scope>NUCLEOTIDE SEQUENCE [LARGE SCALE GENOMIC DNA]</scope>
    <source>
        <strain evidence="3 4">736</strain>
    </source>
</reference>
<comment type="caution">
    <text evidence="3">The sequence shown here is derived from an EMBL/GenBank/DDBJ whole genome shotgun (WGS) entry which is preliminary data.</text>
</comment>
<keyword evidence="1" id="KW-0472">Membrane</keyword>
<evidence type="ECO:0000259" key="2">
    <source>
        <dbReference type="Pfam" id="PF04235"/>
    </source>
</evidence>